<dbReference type="Gene3D" id="3.40.430.10">
    <property type="entry name" value="Dihydrofolate Reductase, subunit A"/>
    <property type="match status" value="1"/>
</dbReference>
<dbReference type="PANTHER" id="PTHR38011:SF7">
    <property type="entry name" value="2,5-DIAMINO-6-RIBOSYLAMINO-4(3H)-PYRIMIDINONE 5'-PHOSPHATE REDUCTASE"/>
    <property type="match status" value="1"/>
</dbReference>
<dbReference type="PANTHER" id="PTHR38011">
    <property type="entry name" value="DIHYDROFOLATE REDUCTASE FAMILY PROTEIN (AFU_ORTHOLOGUE AFUA_8G06820)"/>
    <property type="match status" value="1"/>
</dbReference>
<dbReference type="GO" id="GO:0008703">
    <property type="term" value="F:5-amino-6-(5-phosphoribosylamino)uracil reductase activity"/>
    <property type="evidence" value="ECO:0007669"/>
    <property type="project" value="InterPro"/>
</dbReference>
<feature type="non-terminal residue" evidence="5">
    <location>
        <position position="1"/>
    </location>
</feature>
<dbReference type="InterPro" id="IPR002734">
    <property type="entry name" value="RibDG_C"/>
</dbReference>
<proteinExistence type="predicted"/>
<dbReference type="AlphaFoldDB" id="A0A850C8P7"/>
<comment type="pathway">
    <text evidence="1">Cofactor biosynthesis; riboflavin biosynthesis.</text>
</comment>
<evidence type="ECO:0000256" key="1">
    <source>
        <dbReference type="ARBA" id="ARBA00005104"/>
    </source>
</evidence>
<organism evidence="5 6">
    <name type="scientific">Glycomyces artemisiae</name>
    <dbReference type="NCBI Taxonomy" id="1076443"/>
    <lineage>
        <taxon>Bacteria</taxon>
        <taxon>Bacillati</taxon>
        <taxon>Actinomycetota</taxon>
        <taxon>Actinomycetes</taxon>
        <taxon>Glycomycetales</taxon>
        <taxon>Glycomycetaceae</taxon>
        <taxon>Glycomyces</taxon>
    </lineage>
</organism>
<feature type="domain" description="Bacterial bifunctional deaminase-reductase C-terminal" evidence="4">
    <location>
        <begin position="3"/>
        <end position="129"/>
    </location>
</feature>
<evidence type="ECO:0000313" key="5">
    <source>
        <dbReference type="EMBL" id="NUQ87923.1"/>
    </source>
</evidence>
<dbReference type="GO" id="GO:0009231">
    <property type="term" value="P:riboflavin biosynthetic process"/>
    <property type="evidence" value="ECO:0007669"/>
    <property type="project" value="InterPro"/>
</dbReference>
<name>A0A850C8P7_9ACTN</name>
<dbReference type="EMBL" id="JABFXE010000239">
    <property type="protein sequence ID" value="NUQ87923.1"/>
    <property type="molecule type" value="Genomic_DNA"/>
</dbReference>
<dbReference type="InterPro" id="IPR050765">
    <property type="entry name" value="Riboflavin_Biosynth_HTPR"/>
</dbReference>
<evidence type="ECO:0000313" key="6">
    <source>
        <dbReference type="Proteomes" id="UP000574690"/>
    </source>
</evidence>
<accession>A0A850C8P7</accession>
<gene>
    <name evidence="5" type="ORF">HOQ43_05615</name>
</gene>
<keyword evidence="2" id="KW-0521">NADP</keyword>
<comment type="caution">
    <text evidence="5">The sequence shown here is derived from an EMBL/GenBank/DDBJ whole genome shotgun (WGS) entry which is preliminary data.</text>
</comment>
<evidence type="ECO:0000256" key="2">
    <source>
        <dbReference type="ARBA" id="ARBA00022857"/>
    </source>
</evidence>
<keyword evidence="3" id="KW-0560">Oxidoreductase</keyword>
<protein>
    <submittedName>
        <fullName evidence="5">RibD family protein</fullName>
    </submittedName>
</protein>
<sequence length="137" mass="14148">FSPSGELDPGARLFAAGDPVVVYTSAAGAAVFAVGPEAAEAVATGDREVDLRAALADLASRGVARLLVEGGGTVHTAFLSADVVDELHVAVAPFLLGERGAARFTYPAHFPQSPARPLRLVEARPLGSVALLVYRRD</sequence>
<dbReference type="SUPFAM" id="SSF53597">
    <property type="entry name" value="Dihydrofolate reductase-like"/>
    <property type="match status" value="1"/>
</dbReference>
<evidence type="ECO:0000256" key="3">
    <source>
        <dbReference type="ARBA" id="ARBA00023002"/>
    </source>
</evidence>
<dbReference type="Proteomes" id="UP000574690">
    <property type="component" value="Unassembled WGS sequence"/>
</dbReference>
<dbReference type="InterPro" id="IPR024072">
    <property type="entry name" value="DHFR-like_dom_sf"/>
</dbReference>
<evidence type="ECO:0000259" key="4">
    <source>
        <dbReference type="Pfam" id="PF01872"/>
    </source>
</evidence>
<dbReference type="Pfam" id="PF01872">
    <property type="entry name" value="RibD_C"/>
    <property type="match status" value="1"/>
</dbReference>
<reference evidence="5 6" key="1">
    <citation type="submission" date="2020-05" db="EMBL/GenBank/DDBJ databases">
        <title>DNA-SIP metagenomic assembled genomes.</title>
        <authorList>
            <person name="Yu J."/>
        </authorList>
    </citation>
    <scope>NUCLEOTIDE SEQUENCE [LARGE SCALE GENOMIC DNA]</scope>
    <source>
        <strain evidence="5">Bin5.27</strain>
    </source>
</reference>